<reference evidence="2 3" key="1">
    <citation type="submission" date="2023-11" db="EMBL/GenBank/DDBJ databases">
        <title>Actinomadura monticuli sp. nov., isolated from volcanic ash.</title>
        <authorList>
            <person name="Lee S.D."/>
            <person name="Yang H."/>
            <person name="Kim I.S."/>
        </authorList>
    </citation>
    <scope>NUCLEOTIDE SEQUENCE [LARGE SCALE GENOMIC DNA]</scope>
    <source>
        <strain evidence="2 3">DLS-62</strain>
    </source>
</reference>
<gene>
    <name evidence="2" type="ORF">SM611_07875</name>
</gene>
<evidence type="ECO:0000313" key="2">
    <source>
        <dbReference type="EMBL" id="MFA1538842.1"/>
    </source>
</evidence>
<accession>A0ABV4Q889</accession>
<proteinExistence type="predicted"/>
<dbReference type="Proteomes" id="UP001569963">
    <property type="component" value="Unassembled WGS sequence"/>
</dbReference>
<protein>
    <submittedName>
        <fullName evidence="2">Uncharacterized protein</fullName>
    </submittedName>
</protein>
<feature type="transmembrane region" description="Helical" evidence="1">
    <location>
        <begin position="21"/>
        <end position="43"/>
    </location>
</feature>
<keyword evidence="1" id="KW-1133">Transmembrane helix</keyword>
<evidence type="ECO:0000313" key="3">
    <source>
        <dbReference type="Proteomes" id="UP001569963"/>
    </source>
</evidence>
<dbReference type="EMBL" id="JAXCEI010000003">
    <property type="protein sequence ID" value="MFA1538842.1"/>
    <property type="molecule type" value="Genomic_DNA"/>
</dbReference>
<comment type="caution">
    <text evidence="2">The sequence shown here is derived from an EMBL/GenBank/DDBJ whole genome shotgun (WGS) entry which is preliminary data.</text>
</comment>
<name>A0ABV4Q889_9ACTN</name>
<evidence type="ECO:0000256" key="1">
    <source>
        <dbReference type="SAM" id="Phobius"/>
    </source>
</evidence>
<keyword evidence="1" id="KW-0812">Transmembrane</keyword>
<dbReference type="RefSeq" id="WP_371948395.1">
    <property type="nucleotide sequence ID" value="NZ_JAXCEI010000003.1"/>
</dbReference>
<keyword evidence="3" id="KW-1185">Reference proteome</keyword>
<organism evidence="2 3">
    <name type="scientific">Actinomadura monticuli</name>
    <dbReference type="NCBI Taxonomy" id="3097367"/>
    <lineage>
        <taxon>Bacteria</taxon>
        <taxon>Bacillati</taxon>
        <taxon>Actinomycetota</taxon>
        <taxon>Actinomycetes</taxon>
        <taxon>Streptosporangiales</taxon>
        <taxon>Thermomonosporaceae</taxon>
        <taxon>Actinomadura</taxon>
    </lineage>
</organism>
<keyword evidence="1" id="KW-0472">Membrane</keyword>
<sequence length="46" mass="5037">MTPDDRTPYRPDGRTNRLRTTLIVVAVILVVAVGLTLHLTGVLPPK</sequence>